<comment type="caution">
    <text evidence="2">The sequence shown here is derived from an EMBL/GenBank/DDBJ whole genome shotgun (WGS) entry which is preliminary data.</text>
</comment>
<organism evidence="2 3">
    <name type="scientific">Streptococcus vicugnae</name>
    <dbReference type="NCBI Taxonomy" id="2740579"/>
    <lineage>
        <taxon>Bacteria</taxon>
        <taxon>Bacillati</taxon>
        <taxon>Bacillota</taxon>
        <taxon>Bacilli</taxon>
        <taxon>Lactobacillales</taxon>
        <taxon>Streptococcaceae</taxon>
        <taxon>Streptococcus</taxon>
    </lineage>
</organism>
<sequence length="125" mass="14722">MKKFILPLYYAFMSLLFTLESIVYINDAGDQISFAHMAQKFGFFEFAIYRYKTWSSRLLIESLTMFMSNHYLLFDMALFISVAIFFYCFNGIFLAKEKYKKMQFVSPVVFLLSFPSIFFTSAGLI</sequence>
<keyword evidence="1" id="KW-1133">Transmembrane helix</keyword>
<feature type="transmembrane region" description="Helical" evidence="1">
    <location>
        <begin position="104"/>
        <end position="124"/>
    </location>
</feature>
<evidence type="ECO:0000256" key="1">
    <source>
        <dbReference type="SAM" id="Phobius"/>
    </source>
</evidence>
<accession>A0A4R5G432</accession>
<feature type="transmembrane region" description="Helical" evidence="1">
    <location>
        <begin position="7"/>
        <end position="25"/>
    </location>
</feature>
<reference evidence="2 3" key="1">
    <citation type="submission" date="2019-03" db="EMBL/GenBank/DDBJ databases">
        <authorList>
            <person name="Fan P."/>
        </authorList>
    </citation>
    <scope>NUCLEOTIDE SEQUENCE [LARGE SCALE GENOMIC DNA]</scope>
    <source>
        <strain evidence="2 3">KCJ4950</strain>
    </source>
</reference>
<dbReference type="Proteomes" id="UP000295231">
    <property type="component" value="Unassembled WGS sequence"/>
</dbReference>
<protein>
    <submittedName>
        <fullName evidence="2">Uncharacterized protein</fullName>
    </submittedName>
</protein>
<gene>
    <name evidence="2" type="ORF">E0E04_08365</name>
</gene>
<feature type="non-terminal residue" evidence="2">
    <location>
        <position position="125"/>
    </location>
</feature>
<dbReference type="EMBL" id="SJWY01000263">
    <property type="protein sequence ID" value="TDE70102.1"/>
    <property type="molecule type" value="Genomic_DNA"/>
</dbReference>
<evidence type="ECO:0000313" key="2">
    <source>
        <dbReference type="EMBL" id="TDE70102.1"/>
    </source>
</evidence>
<keyword evidence="1" id="KW-0812">Transmembrane</keyword>
<feature type="transmembrane region" description="Helical" evidence="1">
    <location>
        <begin position="71"/>
        <end position="92"/>
    </location>
</feature>
<name>A0A4R5G432_9STRE</name>
<evidence type="ECO:0000313" key="3">
    <source>
        <dbReference type="Proteomes" id="UP000295231"/>
    </source>
</evidence>
<proteinExistence type="predicted"/>
<dbReference type="AlphaFoldDB" id="A0A4R5G432"/>
<keyword evidence="1" id="KW-0472">Membrane</keyword>
<keyword evidence="3" id="KW-1185">Reference proteome</keyword>